<comment type="caution">
    <text evidence="2">The sequence shown here is derived from an EMBL/GenBank/DDBJ whole genome shotgun (WGS) entry which is preliminary data.</text>
</comment>
<dbReference type="AlphaFoldDB" id="A0A9X3UIS0"/>
<evidence type="ECO:0000313" key="3">
    <source>
        <dbReference type="Proteomes" id="UP001151234"/>
    </source>
</evidence>
<dbReference type="Proteomes" id="UP001151234">
    <property type="component" value="Unassembled WGS sequence"/>
</dbReference>
<evidence type="ECO:0000256" key="1">
    <source>
        <dbReference type="SAM" id="MobiDB-lite"/>
    </source>
</evidence>
<feature type="region of interest" description="Disordered" evidence="1">
    <location>
        <begin position="1"/>
        <end position="22"/>
    </location>
</feature>
<name>A0A9X3UIS0_9HYPH</name>
<organism evidence="2 3">
    <name type="scientific">Hoeflea prorocentri</name>
    <dbReference type="NCBI Taxonomy" id="1922333"/>
    <lineage>
        <taxon>Bacteria</taxon>
        <taxon>Pseudomonadati</taxon>
        <taxon>Pseudomonadota</taxon>
        <taxon>Alphaproteobacteria</taxon>
        <taxon>Hyphomicrobiales</taxon>
        <taxon>Rhizobiaceae</taxon>
        <taxon>Hoeflea</taxon>
    </lineage>
</organism>
<dbReference type="Pfam" id="PF08856">
    <property type="entry name" value="DUF1826"/>
    <property type="match status" value="1"/>
</dbReference>
<protein>
    <submittedName>
        <fullName evidence="2">DUF1826 domain-containing protein</fullName>
    </submittedName>
</protein>
<dbReference type="RefSeq" id="WP_267989191.1">
    <property type="nucleotide sequence ID" value="NZ_JAPJZI010000001.1"/>
</dbReference>
<gene>
    <name evidence="2" type="ORF">OQ273_04050</name>
</gene>
<reference evidence="2" key="1">
    <citation type="submission" date="2022-11" db="EMBL/GenBank/DDBJ databases">
        <title>Draft genome sequence of Hoeflea poritis E7-10 and Hoeflea prorocentri PM5-8, separated from scleractinian coral Porites lutea and marine dinoflagellate.</title>
        <authorList>
            <person name="Zhang G."/>
            <person name="Wei Q."/>
            <person name="Cai L."/>
        </authorList>
    </citation>
    <scope>NUCLEOTIDE SEQUENCE</scope>
    <source>
        <strain evidence="2">PM5-8</strain>
    </source>
</reference>
<dbReference type="InterPro" id="IPR014955">
    <property type="entry name" value="DUF1826"/>
</dbReference>
<proteinExistence type="predicted"/>
<keyword evidence="3" id="KW-1185">Reference proteome</keyword>
<sequence length="218" mass="23541">MSQLLSGHNHGHTISNRPVARQQTAQDVVIGRQAEILADITAPGVGAAIWQRNPHTSFQTWIDALAVEQLPNLRVTVPVELAEEAVRTACKIAKTPPGPEQKMLAGDVGALALIYGDVMKTDYVQIRLDVSDGAMCPKFHLDNVPARLLCTYRGPGTEYVPEIHRQEPERIRTMNTGSVGLFRGATWASGERSSLLHRSPGAQAASGPRLLLVIDAAA</sequence>
<evidence type="ECO:0000313" key="2">
    <source>
        <dbReference type="EMBL" id="MDA5397739.1"/>
    </source>
</evidence>
<accession>A0A9X3UIS0</accession>
<dbReference type="EMBL" id="JAPJZI010000001">
    <property type="protein sequence ID" value="MDA5397739.1"/>
    <property type="molecule type" value="Genomic_DNA"/>
</dbReference>